<sequence>MFDEYSKIKDEMKLVYLHDQRPWMIGFSGGKDSTLLCQLVFEMIESLPEEQRSKPVYVVTSDTMVENPIVKRYMHRMSDAINKASSRKKLNIQAHIIYPEIRQTFWSLVIGLGYPTPEPPGFRWCTERLKISPSNAFTYNTIRKDGEIVILLGVRKAESAARSRSISSHEIEGKILTPHPQIQKAYVYSPLVDIPNEDVWSYLLRDHGKSAWDTDNNYLYSLYQGEQLSEEDSVVGQVNKDNIKVTGNSRFGCWICTMVKEDKSLKNFIDHGSMELIPLRDFRNWLVKLRSDPEARDYRRRNGNVYLMSNGEFGRGPFTMKTRKEILRRLLQLEVDTGFELITIDELKMIDKMWEDEGDLSRRALVDIYSQVKGKKLPWDGYKKAKYDSETIAVIQTLCEKYEIPFDLISKLMISVDNTKFYTRSAISAKSIEKIFNEGWLHYETIREGLEDAD</sequence>
<evidence type="ECO:0000259" key="1">
    <source>
        <dbReference type="Pfam" id="PF01507"/>
    </source>
</evidence>
<proteinExistence type="predicted"/>
<keyword evidence="3" id="KW-1185">Reference proteome</keyword>
<gene>
    <name evidence="2" type="primary">dndC</name>
    <name evidence="2" type="ORF">H9X81_08665</name>
</gene>
<reference evidence="2 3" key="1">
    <citation type="journal article" date="2021" name="Sci. Rep.">
        <title>The distribution of antibiotic resistance genes in chicken gut microbiota commensals.</title>
        <authorList>
            <person name="Juricova H."/>
            <person name="Matiasovicova J."/>
            <person name="Kubasova T."/>
            <person name="Cejkova D."/>
            <person name="Rychlik I."/>
        </authorList>
    </citation>
    <scope>NUCLEOTIDE SEQUENCE [LARGE SCALE GENOMIC DNA]</scope>
    <source>
        <strain evidence="2 3">An564</strain>
    </source>
</reference>
<protein>
    <submittedName>
        <fullName evidence="2">DNA phosphorothioation system sulfurtransferase DndC</fullName>
    </submittedName>
</protein>
<evidence type="ECO:0000313" key="3">
    <source>
        <dbReference type="Proteomes" id="UP000724149"/>
    </source>
</evidence>
<dbReference type="SUPFAM" id="SSF52402">
    <property type="entry name" value="Adenine nucleotide alpha hydrolases-like"/>
    <property type="match status" value="1"/>
</dbReference>
<dbReference type="InterPro" id="IPR002500">
    <property type="entry name" value="PAPS_reduct_dom"/>
</dbReference>
<organism evidence="2 3">
    <name type="scientific">Hydrogenoanaerobacterium saccharovorans</name>
    <dbReference type="NCBI Taxonomy" id="474960"/>
    <lineage>
        <taxon>Bacteria</taxon>
        <taxon>Bacillati</taxon>
        <taxon>Bacillota</taxon>
        <taxon>Clostridia</taxon>
        <taxon>Eubacteriales</taxon>
        <taxon>Oscillospiraceae</taxon>
        <taxon>Hydrogenoanaerobacterium</taxon>
    </lineage>
</organism>
<dbReference type="InterPro" id="IPR014729">
    <property type="entry name" value="Rossmann-like_a/b/a_fold"/>
</dbReference>
<dbReference type="Pfam" id="PF01507">
    <property type="entry name" value="PAPS_reduct"/>
    <property type="match status" value="1"/>
</dbReference>
<dbReference type="RefSeq" id="WP_204721314.1">
    <property type="nucleotide sequence ID" value="NZ_JACSNR010000008.1"/>
</dbReference>
<dbReference type="InterPro" id="IPR017598">
    <property type="entry name" value="SulphurTrfase_DndC"/>
</dbReference>
<dbReference type="PANTHER" id="PTHR43196:SF2">
    <property type="entry name" value="PHOSPHOADENOSINE PHOSPHOSULFATE REDUCTASE"/>
    <property type="match status" value="1"/>
</dbReference>
<dbReference type="NCBIfam" id="TIGR03183">
    <property type="entry name" value="DNA_S_dndC"/>
    <property type="match status" value="1"/>
</dbReference>
<name>A0ABS2GMR6_9FIRM</name>
<dbReference type="Proteomes" id="UP000724149">
    <property type="component" value="Unassembled WGS sequence"/>
</dbReference>
<feature type="domain" description="Phosphoadenosine phosphosulphate reductase" evidence="1">
    <location>
        <begin position="24"/>
        <end position="206"/>
    </location>
</feature>
<comment type="caution">
    <text evidence="2">The sequence shown here is derived from an EMBL/GenBank/DDBJ whole genome shotgun (WGS) entry which is preliminary data.</text>
</comment>
<dbReference type="PANTHER" id="PTHR43196">
    <property type="entry name" value="SULFATE ADENYLYLTRANSFERASE SUBUNIT 2"/>
    <property type="match status" value="1"/>
</dbReference>
<dbReference type="EMBL" id="JACSNR010000008">
    <property type="protein sequence ID" value="MBM6923757.1"/>
    <property type="molecule type" value="Genomic_DNA"/>
</dbReference>
<dbReference type="Gene3D" id="3.40.50.620">
    <property type="entry name" value="HUPs"/>
    <property type="match status" value="1"/>
</dbReference>
<evidence type="ECO:0000313" key="2">
    <source>
        <dbReference type="EMBL" id="MBM6923757.1"/>
    </source>
</evidence>
<accession>A0ABS2GMR6</accession>
<dbReference type="InterPro" id="IPR050128">
    <property type="entry name" value="Sulfate_adenylyltrnsfr_sub2"/>
</dbReference>